<sequence>MINYPVEPITAESLSINITRLLPFEVELTLARREKSCRHRTFPIAAAGNFLFEIMITRFQVTHVTLCVLASMRNGLFELTNYTSRPRRDSVLNISTIKCEVIYPGGEDCMVHKQFHMVPSIRRAALTTTTIALLPSFLDIVSTLLSPFPGLAWQRLCLRTYHRVMPSRLLYTPMPERPLTCSSNRHASHREKMSRVFGPEMSESEKTCLSPEPKYIPFLFFSRKLTVSFSETRLEIISVRLQLSFDCHVFMQSVCNNVCLAIYRELKEKSISLKINMPHKLYVIKGKQFPGDASPPRPKIYATRRDTSASPWSRGSSTRVAYCCLYSNCSRAGHCTYTACICYKRVEKGRKVIISLNPTKDYFITHKNRIRPIYRTYADIVIKGKSIAIVREGAYELSHYGISQST</sequence>
<dbReference type="Proteomes" id="UP001430953">
    <property type="component" value="Unassembled WGS sequence"/>
</dbReference>
<evidence type="ECO:0008006" key="3">
    <source>
        <dbReference type="Google" id="ProtNLM"/>
    </source>
</evidence>
<comment type="caution">
    <text evidence="1">The sequence shown here is derived from an EMBL/GenBank/DDBJ whole genome shotgun (WGS) entry which is preliminary data.</text>
</comment>
<accession>A0AAW2FZC0</accession>
<keyword evidence="2" id="KW-1185">Reference proteome</keyword>
<dbReference type="AlphaFoldDB" id="A0AAW2FZC0"/>
<organism evidence="1 2">
    <name type="scientific">Cardiocondyla obscurior</name>
    <dbReference type="NCBI Taxonomy" id="286306"/>
    <lineage>
        <taxon>Eukaryota</taxon>
        <taxon>Metazoa</taxon>
        <taxon>Ecdysozoa</taxon>
        <taxon>Arthropoda</taxon>
        <taxon>Hexapoda</taxon>
        <taxon>Insecta</taxon>
        <taxon>Pterygota</taxon>
        <taxon>Neoptera</taxon>
        <taxon>Endopterygota</taxon>
        <taxon>Hymenoptera</taxon>
        <taxon>Apocrita</taxon>
        <taxon>Aculeata</taxon>
        <taxon>Formicoidea</taxon>
        <taxon>Formicidae</taxon>
        <taxon>Myrmicinae</taxon>
        <taxon>Cardiocondyla</taxon>
    </lineage>
</organism>
<gene>
    <name evidence="1" type="ORF">PUN28_008420</name>
</gene>
<name>A0AAW2FZC0_9HYME</name>
<proteinExistence type="predicted"/>
<evidence type="ECO:0000313" key="2">
    <source>
        <dbReference type="Proteomes" id="UP001430953"/>
    </source>
</evidence>
<reference evidence="1 2" key="1">
    <citation type="submission" date="2023-03" db="EMBL/GenBank/DDBJ databases">
        <title>High recombination rates correlate with genetic variation in Cardiocondyla obscurior ants.</title>
        <authorList>
            <person name="Errbii M."/>
        </authorList>
    </citation>
    <scope>NUCLEOTIDE SEQUENCE [LARGE SCALE GENOMIC DNA]</scope>
    <source>
        <strain evidence="1">Alpha-2009</strain>
        <tissue evidence="1">Whole body</tissue>
    </source>
</reference>
<dbReference type="EMBL" id="JADYXP020000007">
    <property type="protein sequence ID" value="KAL0120738.1"/>
    <property type="molecule type" value="Genomic_DNA"/>
</dbReference>
<evidence type="ECO:0000313" key="1">
    <source>
        <dbReference type="EMBL" id="KAL0120738.1"/>
    </source>
</evidence>
<protein>
    <recommendedName>
        <fullName evidence="3">Phlebovirus glycoprotein G2 fusion domain-containing protein</fullName>
    </recommendedName>
</protein>